<name>A0A432ZKD1_9GAMM</name>
<keyword evidence="4" id="KW-1185">Reference proteome</keyword>
<dbReference type="InterPro" id="IPR012902">
    <property type="entry name" value="N_methyl_site"/>
</dbReference>
<evidence type="ECO:0000313" key="4">
    <source>
        <dbReference type="Proteomes" id="UP000288279"/>
    </source>
</evidence>
<dbReference type="EMBL" id="PIQG01000002">
    <property type="protein sequence ID" value="RUO78431.1"/>
    <property type="molecule type" value="Genomic_DNA"/>
</dbReference>
<evidence type="ECO:0008006" key="5">
    <source>
        <dbReference type="Google" id="ProtNLM"/>
    </source>
</evidence>
<gene>
    <name evidence="3" type="ORF">CWI83_05235</name>
</gene>
<evidence type="ECO:0000256" key="2">
    <source>
        <dbReference type="SAM" id="Phobius"/>
    </source>
</evidence>
<keyword evidence="2" id="KW-1133">Transmembrane helix</keyword>
<dbReference type="AlphaFoldDB" id="A0A432ZKD1"/>
<evidence type="ECO:0000313" key="3">
    <source>
        <dbReference type="EMBL" id="RUO78431.1"/>
    </source>
</evidence>
<sequence length="232" mass="25583">MQRTRGFTLIEVLVVIAIIGAIISTVAFVIPDRSDEDRAEFAVTLQQQILYASELALVHQQIIGLYVSDPAAQNRTGGSPSDPSRGSPYLFLVWSAENGYWSKSTDRGLQPRRLPAGTNILLESDDFELLQQEDLILEDLLVYEPVDKSEDDDEKLTSGENSNSEEGGAAPPFEGLPQLIIYGNGELPNFHVTLKSRDDFDATQWVIYANDGFNAELATAAAYAEIDPDYQP</sequence>
<dbReference type="NCBIfam" id="TIGR02532">
    <property type="entry name" value="IV_pilin_GFxxxE"/>
    <property type="match status" value="1"/>
</dbReference>
<accession>A0A432ZKD1</accession>
<dbReference type="Proteomes" id="UP000288279">
    <property type="component" value="Unassembled WGS sequence"/>
</dbReference>
<keyword evidence="2" id="KW-0472">Membrane</keyword>
<dbReference type="OrthoDB" id="6237341at2"/>
<dbReference type="PROSITE" id="PS00409">
    <property type="entry name" value="PROKAR_NTER_METHYL"/>
    <property type="match status" value="1"/>
</dbReference>
<dbReference type="SUPFAM" id="SSF54523">
    <property type="entry name" value="Pili subunits"/>
    <property type="match status" value="1"/>
</dbReference>
<reference evidence="3 4" key="1">
    <citation type="journal article" date="2011" name="Front. Microbiol.">
        <title>Genomic signatures of strain selection and enhancement in Bacillus atrophaeus var. globigii, a historical biowarfare simulant.</title>
        <authorList>
            <person name="Gibbons H.S."/>
            <person name="Broomall S.M."/>
            <person name="McNew L.A."/>
            <person name="Daligault H."/>
            <person name="Chapman C."/>
            <person name="Bruce D."/>
            <person name="Karavis M."/>
            <person name="Krepps M."/>
            <person name="McGregor P.A."/>
            <person name="Hong C."/>
            <person name="Park K.H."/>
            <person name="Akmal A."/>
            <person name="Feldman A."/>
            <person name="Lin J.S."/>
            <person name="Chang W.E."/>
            <person name="Higgs B.W."/>
            <person name="Demirev P."/>
            <person name="Lindquist J."/>
            <person name="Liem A."/>
            <person name="Fochler E."/>
            <person name="Read T.D."/>
            <person name="Tapia R."/>
            <person name="Johnson S."/>
            <person name="Bishop-Lilly K.A."/>
            <person name="Detter C."/>
            <person name="Han C."/>
            <person name="Sozhamannan S."/>
            <person name="Rosenzweig C.N."/>
            <person name="Skowronski E.W."/>
        </authorList>
    </citation>
    <scope>NUCLEOTIDE SEQUENCE [LARGE SCALE GENOMIC DNA]</scope>
    <source>
        <strain evidence="3 4">PIT1</strain>
    </source>
</reference>
<dbReference type="RefSeq" id="WP_126826710.1">
    <property type="nucleotide sequence ID" value="NZ_PIQG01000002.1"/>
</dbReference>
<organism evidence="3 4">
    <name type="scientific">Pseudidiomarina taiwanensis</name>
    <dbReference type="NCBI Taxonomy" id="337250"/>
    <lineage>
        <taxon>Bacteria</taxon>
        <taxon>Pseudomonadati</taxon>
        <taxon>Pseudomonadota</taxon>
        <taxon>Gammaproteobacteria</taxon>
        <taxon>Alteromonadales</taxon>
        <taxon>Idiomarinaceae</taxon>
        <taxon>Pseudidiomarina</taxon>
    </lineage>
</organism>
<dbReference type="Pfam" id="PF07963">
    <property type="entry name" value="N_methyl"/>
    <property type="match status" value="1"/>
</dbReference>
<dbReference type="InterPro" id="IPR045584">
    <property type="entry name" value="Pilin-like"/>
</dbReference>
<feature type="transmembrane region" description="Helical" evidence="2">
    <location>
        <begin position="7"/>
        <end position="30"/>
    </location>
</feature>
<feature type="region of interest" description="Disordered" evidence="1">
    <location>
        <begin position="147"/>
        <end position="175"/>
    </location>
</feature>
<proteinExistence type="predicted"/>
<dbReference type="Gene3D" id="3.55.40.10">
    <property type="entry name" value="minor pseudopilin epsh domain"/>
    <property type="match status" value="1"/>
</dbReference>
<comment type="caution">
    <text evidence="3">The sequence shown here is derived from an EMBL/GenBank/DDBJ whole genome shotgun (WGS) entry which is preliminary data.</text>
</comment>
<keyword evidence="2" id="KW-0812">Transmembrane</keyword>
<protein>
    <recommendedName>
        <fullName evidence="5">Type II secretion system protein GspH</fullName>
    </recommendedName>
</protein>
<evidence type="ECO:0000256" key="1">
    <source>
        <dbReference type="SAM" id="MobiDB-lite"/>
    </source>
</evidence>